<reference evidence="2" key="1">
    <citation type="submission" date="2018-01" db="EMBL/GenBank/DDBJ databases">
        <title>An insight into the sialome of Amazonian anophelines.</title>
        <authorList>
            <person name="Ribeiro J.M."/>
            <person name="Scarpassa V."/>
            <person name="Calvo E."/>
        </authorList>
    </citation>
    <scope>NUCLEOTIDE SEQUENCE</scope>
    <source>
        <tissue evidence="2">Salivary glands</tissue>
    </source>
</reference>
<accession>A0A2M3ZTA5</accession>
<keyword evidence="1" id="KW-1133">Transmembrane helix</keyword>
<protein>
    <submittedName>
        <fullName evidence="2">Putative secreted peptide</fullName>
    </submittedName>
</protein>
<proteinExistence type="predicted"/>
<dbReference type="AlphaFoldDB" id="A0A2M3ZTA5"/>
<keyword evidence="1" id="KW-0472">Membrane</keyword>
<evidence type="ECO:0000256" key="1">
    <source>
        <dbReference type="SAM" id="Phobius"/>
    </source>
</evidence>
<evidence type="ECO:0000313" key="2">
    <source>
        <dbReference type="EMBL" id="MBW31797.1"/>
    </source>
</evidence>
<name>A0A2M3ZTA5_9DIPT</name>
<organism evidence="2">
    <name type="scientific">Anopheles braziliensis</name>
    <dbReference type="NCBI Taxonomy" id="58242"/>
    <lineage>
        <taxon>Eukaryota</taxon>
        <taxon>Metazoa</taxon>
        <taxon>Ecdysozoa</taxon>
        <taxon>Arthropoda</taxon>
        <taxon>Hexapoda</taxon>
        <taxon>Insecta</taxon>
        <taxon>Pterygota</taxon>
        <taxon>Neoptera</taxon>
        <taxon>Endopterygota</taxon>
        <taxon>Diptera</taxon>
        <taxon>Nematocera</taxon>
        <taxon>Culicoidea</taxon>
        <taxon>Culicidae</taxon>
        <taxon>Anophelinae</taxon>
        <taxon>Anopheles</taxon>
    </lineage>
</organism>
<sequence length="106" mass="12481">MEYHLKICDTLFMFRRFPAAPILFLILLVHLLVCRSIGYHSLLKFFILLLDLPDYDGIHVLRWTHLFLCKVSYLRIFAICSSQTLPTAQTTHLHTPRMIVEICFCL</sequence>
<keyword evidence="1" id="KW-0812">Transmembrane</keyword>
<dbReference type="EMBL" id="GGFM01011046">
    <property type="protein sequence ID" value="MBW31797.1"/>
    <property type="molecule type" value="Transcribed_RNA"/>
</dbReference>
<feature type="transmembrane region" description="Helical" evidence="1">
    <location>
        <begin position="20"/>
        <end position="38"/>
    </location>
</feature>